<feature type="domain" description="SD-repeat containing protein B" evidence="5">
    <location>
        <begin position="6173"/>
        <end position="6237"/>
    </location>
</feature>
<feature type="domain" description="SD-repeat containing protein B" evidence="5">
    <location>
        <begin position="6920"/>
        <end position="6991"/>
    </location>
</feature>
<feature type="domain" description="SD-repeat containing protein B" evidence="5">
    <location>
        <begin position="4617"/>
        <end position="4733"/>
    </location>
</feature>
<sequence>MKKSPPSWIRKLFELPKSTRRTHSTQLDLPRLEDRVVPAPLATITGLPSPGTTQPLLGENVNLSFTFTNTDPTDVGYSPYIVVAVDTSGVDGATTAPLDGLTAPTVTGAGLNLSPVGSPVTLIAGQTTFVNPFTGLTESVPAGFGKNDTIYVYQLPFGSFNPNQSTAVTITTGVSKLADVNTPLNLSVVGGYRSSQPNSIVPVTPPPAVATNITPQLYRLKKVYQGPEDETATGPNFVRRYRLELDVADGQTLTNLRVIDDLPPSHQIVGANTTVVAGQPNMAAYRYLSPGVQGGNIFNSSNLTGTAVSSAPDGTLNYNFGTHLGVAGVDAVFEYNFYVPRDQANPPGGAVIPQGVDKTLGTNTVSSTANWTPTDTRDPATAVTPAISGSTFQHVLEQQSIAVQKGVTLFDLTTGTVLNGQAVQPGRTLARYTIDFQVSDYFALQNITLEDLLSDGQRLYLANLPAGLGGTAALPTLAVNNAFLANAATNVGTRTNTTGAFTANGVIEYQGRFTTGNTLSDPSVGVHGYAATGPTSGIFTNLGQTPDTNVNTGGATYLKFDISAELRQRLGANAGRLIGGEINNDGTGPDNDPFAGPRLGPTTGQIIFYALVSEEFSDAFPSGNPSVDQGDILQNSVPEIFGEQITAATINAVTPTRNPGAAISTDDSGASFSVPYGVSEKQVYAINSQTVPAAGPTDPPLEIQAGDRVTFKLTYTLPITSFEQLSLVDIPPLPVMPVGAQEQYRFESSGATFNPYSVSIAPDDTFFSTINAIATPVQAATIAALGSGTYSPTGGASGNGAFTGAPTTIDGRALVNGDRVLVKNQADSRQNGVYVVLNAATGAWQRATDFDAVTEVQNTRIFQVQFGAVNTGNAFVPNNREFLSFNSGSATLSGISFQSFVTTDPLQNEIRFNFGNLSDTGVRRSTTISLLLTLPMGTDPFVADLFLTNQLRILEASTNQGTTTEEDLRMIELVRPNVSIQKGAVAGRNIGLTTSDNVFQFAPATNPTGTVTRSGNPLSPTNAIFSPGHASAIGGLNINPSNISLDASDAVRYALVVNNQGAGDAYDVVVEDQIQPGLVIPPTFNDLNLRVFRGDGSALTTRTDVNGVVRAASNGAFPPAMGVVYTTTSGGRFTNVDRTFSGIQLNLGDRVLIKNQANAQENGIYSVTSVDLATQKVVLTRSVDFNESSELQAGYRVGVLGGANHDNTLYTFPATPGAVLNSTNVNWVAGGDFDYFYQYNPNVTPQFGLEQGGFRLFFRDSYTAGNVGGAAADFGSGALSSASNNGLPITNGSNSLLVLYDTTVAPVSNTRPVHTGQTIVNTAFVRNFSNQSGGLDFTDPTYVADSTDPSDTATVEILRPTLDKVFTSSSVVNSTNSNTQVVVGEIVTYTLTLTIPEGQTRNTVLLDTLDSGLAFVDVTSVTSSGSLTFTGGGLPTVGTNPANTTITNNGNNVSFNLGTINNSNSDNTTAETITIVYRAVVLNVAGNQAGTQLNNSVQLTADRTNSPGTTSTSYNVNQTNPTQNVTVIEPRIVTAKQVSKDGTNFTVGTFDLDREDTLYYRIVLGNNTLPLDPSVRVATTANIGTGYVTNIEGYSRQITGGPTSIDGVTLQLQDRVLVKNQSNAAQNGIYVYTAPGVFTSAPEADIAAEYVPNQFLRVALGTANGGRIFRQNNTVTTLSTDPIAYTEISPTYTDAVDAYDVTVFDPLPTSSRQAYVATSFTALLNGTTDISSLFELVQPGGPNTRQVLRTRDGSSFDLLVGQFVQITLTGTVSPSINPAESLANSATVRWTSLNDAIPSPAAGLEPQAGVPIVQSIHNPNSTERSGTPNDDGSGNVNDYASTGSVAPQAATPILTKLVVGSSEDHTIQNRSLVKFGNNAAVDGNFTSTSGTGTVTPAPFFLRVDGNETFRGNYTFPTPVNLRGYTTLGVSLRADVGSTADNIVLTLSDVDGTTASYTFAIDGASLPPGSLSFSTLFANLLAPTITSNGADSILDITRIANVSIGGDGGTAVFRMDIRDITALRTLVAPGEIVRYRLIFQAPEGQLNDLMLRDLLPAGMQFLNDGTARVAFVTNGAGMTSSTLAGAGLLFAGDQDNINQIDLSVASGNGLILPDGAISTSFTINDDAYGNGTDVIFKFGNILNIENDFDSEYIVVEFNAQVLNVATNQSGVDLSNQFEAFLNGSTTPLQLGSSSGGDIPGPSAVTDRNRIVVVEPQINNLSKQINGTAPTDAGDPISYEIRFSNNVAHPTVAAPRVRASTTGNIAPVSSTANTLIIPATGGVLTIDGVALRLQDRVLVRAQSTGTQNGVYVVTELNTQTGRATLTRASDFDASSELVFGARVQVLEGSNAGRIYGIRTTGTITPGSSNIAFEQLAANPEVRVATVTAVGGTFNSGTNTYTGANRTIDGVTLNNGDRVLVKNQAAGEAQNHGVFVVTNASGSTVNLVRATDFDQSAEFTVGRQISVLEGAVNAGRVFGMYSTVNTLNTDNILWRTVDQVAAFNLVLTDPLPTDVLFQSITIFTPENPAGITLTASGSFTGGSVTLPAVGTTGTITITLDRLDAEEDITGAVKNVRILVNGVVRDLAAGGQFLLNKTNLTYTGLPGGGTLGNPTGSNILGAAGTTTGERTGQDVTLPNDNTPPTFSPTLNNYSVGAVLVTPLVTPSIDKRFQGGSLTEDDTSFSSTTGSNVAIGESIVYDLRVTLPEGQINNLAIQDLLPPGLRLDTTFNGGLGYELITAASLSNGQLTADFNGTLNLTPTLTASGGTLGNDGVDFVLTFGNTTVNTALTTDNSFLIRVRVIATNVGSNVRGTLLTNVATLSYTDPNTNTTATVFDTTNTDGDATPFDPTVIIVEPQLQIEKTVLGGDTTRDAGLPSAATFELVIRHTGVSNGPAFDLQIADLIPTGLSMVAGSAIIFSAPAYSNAAIVNNGPSLSATADELRVGDVIRIRYEAFIVGPPNANAPAPGGTITNTATTNYDTAPGNNPDERDEAQISDTETLTVHTNTISGRIYSDRNNNGLFDGTDVLITGQNIRVRLTGTDHLGNAVDREITTNTGLYSFTGLRPGVYSVTQLDQPVGFLDGRDTPGTSSPGTPFGGTGTAATDNRGTPSTPTRDGEAINSITIGLEQNKDGIEYNFGEVQPAELGNLVWEDLNGNGRFDAGEPGISGISVQINGTDDTGASVSESTTTNGTGNYLFTNLRPGSYSVTFGNSNGSKTYDRTVANSAVANDTNDSDANPTTGITGSYTLIAGQSDLTVDAGLYLPITLGNRVFFDIDADGKQDSGEPGIANVDIQVVWLGPDGVFGGGDDKTFTTQTDALGIWTVAGLPPGSFKVTATPPLNSGYTVLTDSFDNGILSPTNPVTPSTTSGVNRDDIDFGYRGTAKLGDFVWHDRDADGVQDVGEPGLPGVTVRLTFLGSDGVLGGGDDAVFETITDATGKYQFTNLPAGKFQVEVLTNTLPDEFVQTFDLNGGLDNLATRQLASGETATDVDFGYVGKGSIGDTVWYDADGDGVQDLTASATERGIPGVTVTLTWGGQDGDLSTTADNLIYTTTTDADGKYLFSGLFAGDFLDATAPNYRVTVAQPASFPIRTFDADGLGTANVSSLRLPANTANLNQDFGYRGTASLGDFVWEDTNGNGKFDSGELGVAGVTVELYWDANNNGQVDGGELAAPIRSTVTDANGKYAFPDLAAGNYRVRFVRPVGTEFTVPNSTVPGANDTNDSDASNLPASQGLTQVVALANGGSDDTVDAGIVRLVNIGDTVWYDVNKNGVQNVGEPGIANVRINLAYAGPDGVFGTGDDNLTLAFTDTDSEGKYFFNLLFPGVYKVSVDTSTGDMDTFGLTQQTYDRDGIVVTPNSDTKLVPSGKNDFAFDFGYVGTRKLGDRVWVDQNDDGIQDPNEPGISGAKVTAQWAGADGLFNTADDVTQTQITGANGIYTFTDIPSGKYRVSVDPTTLPNGITIPTYDLDDTPDSTTDVTLNPEFDRDDVDFGYRGTLSLGDRVWFDHDGDGVQDSGEPGVVGAKVNLIWAGQDGDLTTTADNLVISTITGANGIYNFTNLPTGKFKVSVDASTLPPNLTVATYDLDSGTTAPDQIVTIDNLTANRVDVDFGYKGTLSLGDRIWHDQDGDGLQDGGEQGFVGVTVTLVYAGQDNDFATTADNLVLTTTTGANGLYGFSALPQGAYKVTVGAGLPTNIVATYDLDNGTTNPNGEAVLAGAGKLTVSRTDVDFGYRGNVTIGNEVWFDIDGDGVFDGDEIGIGGVTVNVRYFGANGIEGDGDDMLFSAVTVDGTGFWQIANLPEGKYRATVDTTTLPTGFNQQTYDLDLGTNGLGNTAVFTVTGTGRQDVDFGYRGTAKLGDLVWEDFVAEASATTVNNDPRSANGKFDTGEKVLQGVEVSLRWAGRDGVFGNGDDFTRTVTTDSNGIYQFLNLPAGQFEVTFKAPTGYVFSPQNAAADNLDSDADPVTGKTAPITLLTGESNQTVDAGVFQPFLIIEAVPVCFFDTPYISYTVTPVGVANPQEVDISFFKNDGSNEFVSTFTNPTFSGGKFTGKVLYPGAKLDGNGNPIDWPGWDLVGGRWVQVNDGLRPNIRMSFGINPNASLIVSYPDPSQFCISEPTVSIGNLIFADLNGNGVFDPGAGETGIDGVVVELWNPGADGKIGGGDDTLVDADTIAPGIQGSVVTANGGAYLFNRIISGQYYVRIPESNFQPGGALVGLVSSYQFGSDSTTDQNADENGIDAVNPAAVGINGSVFDAQATLQPTGEPQFGPGTFQADISTNLTFDFGFVEPVTVGDYAFIDSNGNGVQDAGDLPLASVVVELIDINGNVLQTATTGADGKYSFETAPGAYSIRFTPPSGYRATVANVGANDANDSDIDVNTLTTAQFTLLAGTDDLTRDAGFYIPISLGDRVWYDTNNDGLQNNGEPGIPNAKVTVTWLGVDGVLGGGDDIVYNPVTTDANGNWTLGSLPPGNFKVQVTNLPEGVVPTYDLDGVGTPSVTGVTTTSGVDRTDVDFGYRGTGSLGDRIFLDLNKNGVYDAGEGLNNVTVTVAGDLNGDGIVGAGETLTTTTGSDGFYQFTNLRVTAAGVDYTVTVNKADLPQRFNGSLVINSVDPDTASPGDSTSKVTLTAAVPNRPDQDFGYIADGALGDTIFVDVNNNGAYDAGEGVSGVTVSLTADFDLDGTPTTITTVTGADGKYLFETLPVRDKNGSFLPYTVNVITNTLPAGLTNTVDPDGGNNSKSVTTLGNGVPTPEVELAQDFGYRGPGSIGDRIFVDLNGDGVFTPGEGLFGVTVRLTADLTGDGIPEVVTTTTGADGAYLFSGLPIFRPDGTTPITYTVEVLTNTIPTGLTNSVDPDGGNNSTSQLTLVANANNLDQDFGYVGTAKLGDRVWLDSNGDGAQGPLNLEPGLPGSKLTLTWAGADGQLGTIDDAFTVLVTDQFGNYLFERLALGNYSVTVDPASIPGNLTPTYDLDGVGTANVATRALILGEVATDVDFGYVGNASLGDRVWIDQNRDGIQDPTEPGVPGAIVEVRWAGVDGIIDTSDDVLYSTTTGPNGAYLFPGLPVFGADDVYRVSVTGLPIVGLIPVYDLDSGIATPDQTTLATVASSGALQNRRDVDFGYDGEGVLGGTVYRDDNNNGVQDPGEPGIAGVTLTLFGVDPFGNPILNPVTGQPYTTTTDANGNYGFQTAIPGVYRIVETQPGAYNDGIDSAGNLGGNTGNDVIDGINVPANATGVAYNFGEIGTFISGTVFYDAARDGVFNTGDSGLGGVIIELRDASNNLVATTTTAADGTYRFDNLPAGNYTITEIQPQGYGSSTPNTLNVTVPLAGLTNQNFGETLSTISGNVFHDANNDGIRNAGEVGIAGVVVTLTGTDLLGNPVNRTTFTDANGNYRFVELLASNDAGYTISEFLPTGYLDGKDQVGSFGGNVGQTGPVDTIVAIPTPSGSDGFNYNFGEIASPLRTVSGTVFVDVAKNGILELGDQGLSGVLVTLYDSKNNIVGTTTTDANGNYAFTALPPGKYTIVESQPNAYGSSSPNLLAVDLTAGNKTGQNFGETTSDLAGTVYFDANQDGQLSAGETGIAGVTVTLTGTDVNGNPVTQSTTTDANGNYRFTGLLAGNYTVTETQPAIYADGQESLGSLGGITDANDVIRAIPLGAGISATAYNFGEIGVPVSGTVFYDVNRNGEIDGGETPIGGVTIQLVDSNGQVVATTTTDGFGNYQFSNVPPGQYTIVEIQPAGYGDPLVGSFAPNSRPITVANTPITGQNFGNTLSTISGYVYVDTNVNNVRDVGEPGIGGVVMQLDSAGNDGVFGTSDDVLEVAFTTTGTNGFYSFTKLPQGVYRVVEVNQPGLYQDGAETAGAAGGDISTNDQISAIPLAAGVDQPDYNFGEVLVTVQGTGAITGTVYLDTNNNGVQDPGEVGLIGVEVSVTNGQSTFVTLTDANGNYSFTNLIPGDYTVTETQPSKYLTGLENSGNTSSATVPANGQAVVNFGELPGTITGVVYFDADQSGTLTAGDKVLPGVLVSLVDVEGFPVLDRLTGKPLTAVTGADGSYTFTGLAAGTYRVLETQPNQYNQGATNPGDFGSLFDVDAITVELPAGGLSANNNFGEIGASISGVVFFDANADGDRQPTETNVLAGVTITLLDGQGNPIATTTTAADGSYSFENLPPGEYFVVQTQPSTHASSPSGLFAPNLRPVTLGTADVVNQNFAETLGSIAGVVYNDFNNNGIQDVGEPGIAGVLLTLTGTDINGNPVSVTTTTDANGKYLFSELLTGTYSVTETQPAQYNDGLDTIGSIGGVVANDLQSQIQLGAGIQATGYNFGEIGADISGKVYVDYNRNGTIDGRDIAFAGVTIQLLDANGKLIATTKTAADGTYLFEHLPAGKYTIVELQPNGYGSSTPNTLPVTLPLTGLTNQNFGETLSSIGGVVFLDDNNNGVRDANEIGVPNVTIRLTGTDVNNLPIDRTVLTGPDGSYRFDDLVQGSYTLTETQPVTYGDGQDIVGSFGGTLGNDVISKIPVPAGKIGVGYDFGELRGEVRGTVYVDADRDGVLDPGEQRLPGEIVSLVDSQGNVYATTTTDANGNYAFIGIPPGNYRVVQTQPNGYSSSTSNDVPVSVPPSNIPVIVNFGETTGSLSGYVYRDFAINGLRQPDQGETGIGGVRITLTGTDVRGNLINREIFTDSAGRYDFTGLLQGNYVISESKPNGFFYDGLDTIGSQGGSTTNDRHELFLGAGVDGIENNFGENPPADPFGYVYTDLNRNGVRDPGEPGIAGVPIRIEGIAFAGTPLARPLQDSDLPGGSRTIFTNAAGRYEYPIIPPGVYTIIQVLQPVGYLDGVEENADPNEPATVIVGNDRFDNIVLDPFPIRGPFNFGELLPQNINEVGKQSFLASTPSEMTPGTSVMPVFPSTPSFQVTTGTPLQPAFVVTSSGTGGSPVVRVFDFATGGEMLRFEAFESTFTGGVRTATGDINQDGIADIIVVPGFGGGPIVRVFSGVDGTVIREFFAYDPNFRDGLFVAVGDVTGDGVVDIVTSPGQGGGPHIQVWDGVTGQSVRSFFAYDSSFRGGVHVAVGDTDGDGFADIITGAGFGGGPHVRVFSGRTGDELQSFMAYDPNVRGGAFVAAGDVDGDGRAEIITGAGVGGGPNVKVFRGSDLMVLSSYFAFDPRFFGGVRVSTQDIDGDGRAEIVSGTGDGSTLVTIRRLLDNTDLETFAPFDLSESGGVFVG</sequence>
<feature type="domain" description="SD-repeat containing protein B" evidence="5">
    <location>
        <begin position="5498"/>
        <end position="5561"/>
    </location>
</feature>
<accession>A0A6C2YP91</accession>
<feature type="domain" description="SD-repeat containing protein B" evidence="5">
    <location>
        <begin position="3141"/>
        <end position="3259"/>
    </location>
</feature>
<dbReference type="Pfam" id="PF17210">
    <property type="entry name" value="SdrD_B"/>
    <property type="match status" value="35"/>
</dbReference>
<feature type="domain" description="SD-repeat containing protein B" evidence="5">
    <location>
        <begin position="3381"/>
        <end position="3473"/>
    </location>
</feature>
<dbReference type="InParanoid" id="A0A6C2YP91"/>
<feature type="domain" description="SD-repeat containing protein B" evidence="5">
    <location>
        <begin position="6398"/>
        <end position="6475"/>
    </location>
</feature>
<evidence type="ECO:0000313" key="6">
    <source>
        <dbReference type="EMBL" id="VIP02865.1"/>
    </source>
</evidence>
<dbReference type="InterPro" id="IPR013783">
    <property type="entry name" value="Ig-like_fold"/>
</dbReference>
<feature type="domain" description="SD-repeat containing protein B" evidence="5">
    <location>
        <begin position="3005"/>
        <end position="3080"/>
    </location>
</feature>
<feature type="domain" description="SD-repeat containing protein B" evidence="5">
    <location>
        <begin position="6712"/>
        <end position="6787"/>
    </location>
</feature>
<reference evidence="6" key="1">
    <citation type="submission" date="2019-04" db="EMBL/GenBank/DDBJ databases">
        <authorList>
            <consortium name="Science for Life Laboratories"/>
        </authorList>
    </citation>
    <scope>NUCLEOTIDE SEQUENCE</scope>
    <source>
        <strain evidence="6">MBLW1</strain>
    </source>
</reference>
<feature type="domain" description="SD-repeat containing protein B" evidence="5">
    <location>
        <begin position="3995"/>
        <end position="4081"/>
    </location>
</feature>
<name>A0A6C2YP91_9BACT</name>
<dbReference type="Gene3D" id="2.60.40.740">
    <property type="match status" value="2"/>
</dbReference>
<dbReference type="InterPro" id="IPR033764">
    <property type="entry name" value="Sdr_B"/>
</dbReference>
<feature type="domain" description="SD-repeat containing protein B" evidence="5">
    <location>
        <begin position="5841"/>
        <end position="5920"/>
    </location>
</feature>
<keyword evidence="2" id="KW-0964">Secreted</keyword>
<dbReference type="SUPFAM" id="SSF69318">
    <property type="entry name" value="Integrin alpha N-terminal domain"/>
    <property type="match status" value="1"/>
</dbReference>
<protein>
    <recommendedName>
        <fullName evidence="5">SD-repeat containing protein B domain-containing protein</fullName>
    </recommendedName>
</protein>
<feature type="domain" description="SD-repeat containing protein B" evidence="5">
    <location>
        <begin position="4234"/>
        <end position="4318"/>
    </location>
</feature>
<comment type="subcellular location">
    <subcellularLocation>
        <location evidence="1">Secreted</location>
    </subcellularLocation>
</comment>
<feature type="domain" description="SD-repeat containing protein B" evidence="5">
    <location>
        <begin position="3264"/>
        <end position="3366"/>
    </location>
</feature>
<evidence type="ECO:0000256" key="3">
    <source>
        <dbReference type="ARBA" id="ARBA00022729"/>
    </source>
</evidence>
<dbReference type="GO" id="GO:0005576">
    <property type="term" value="C:extracellular region"/>
    <property type="evidence" value="ECO:0007669"/>
    <property type="project" value="UniProtKB-SubCell"/>
</dbReference>
<proteinExistence type="predicted"/>
<dbReference type="Proteomes" id="UP000464378">
    <property type="component" value="Chromosome"/>
</dbReference>
<feature type="domain" description="SD-repeat containing protein B" evidence="5">
    <location>
        <begin position="3756"/>
        <end position="3874"/>
    </location>
</feature>
<dbReference type="SUPFAM" id="SSF117074">
    <property type="entry name" value="Hypothetical protein PA1324"/>
    <property type="match status" value="36"/>
</dbReference>
<feature type="domain" description="SD-repeat containing protein B" evidence="5">
    <location>
        <begin position="4902"/>
        <end position="4989"/>
    </location>
</feature>
<feature type="domain" description="SD-repeat containing protein B" evidence="5">
    <location>
        <begin position="5380"/>
        <end position="5467"/>
    </location>
</feature>
<dbReference type="Gene3D" id="2.60.40.10">
    <property type="entry name" value="Immunoglobulins"/>
    <property type="match status" value="36"/>
</dbReference>
<dbReference type="KEGG" id="tim:GMBLW1_10950"/>
<feature type="domain" description="SD-repeat containing protein B" evidence="5">
    <location>
        <begin position="5017"/>
        <end position="5126"/>
    </location>
</feature>
<evidence type="ECO:0000256" key="1">
    <source>
        <dbReference type="ARBA" id="ARBA00004613"/>
    </source>
</evidence>
<dbReference type="InterPro" id="IPR018247">
    <property type="entry name" value="EF_Hand_1_Ca_BS"/>
</dbReference>
<dbReference type="InterPro" id="IPR051417">
    <property type="entry name" value="SDr/BOS_complex"/>
</dbReference>
<feature type="domain" description="SD-repeat containing protein B" evidence="5">
    <location>
        <begin position="6610"/>
        <end position="6682"/>
    </location>
</feature>
<gene>
    <name evidence="6" type="ORF">GMBLW1_10950</name>
</gene>
<feature type="domain" description="SD-repeat containing protein B" evidence="5">
    <location>
        <begin position="6826"/>
        <end position="6898"/>
    </location>
</feature>
<feature type="domain" description="SD-repeat containing protein B" evidence="5">
    <location>
        <begin position="7036"/>
        <end position="7106"/>
    </location>
</feature>
<evidence type="ECO:0000256" key="2">
    <source>
        <dbReference type="ARBA" id="ARBA00022525"/>
    </source>
</evidence>
<feature type="domain" description="SD-repeat containing protein B" evidence="5">
    <location>
        <begin position="5963"/>
        <end position="6033"/>
    </location>
</feature>
<feature type="domain" description="SD-repeat containing protein B" evidence="5">
    <location>
        <begin position="6271"/>
        <end position="6361"/>
    </location>
</feature>
<feature type="region of interest" description="Disordered" evidence="4">
    <location>
        <begin position="1815"/>
        <end position="1844"/>
    </location>
</feature>
<dbReference type="PANTHER" id="PTHR23303">
    <property type="entry name" value="CARBOXYPEPTIDASE REGULATORY REGION-CONTAINING"/>
    <property type="match status" value="1"/>
</dbReference>
<feature type="domain" description="SD-repeat containing protein B" evidence="5">
    <location>
        <begin position="7129"/>
        <end position="7204"/>
    </location>
</feature>
<feature type="domain" description="SD-repeat containing protein B" evidence="5">
    <location>
        <begin position="3497"/>
        <end position="3619"/>
    </location>
</feature>
<feature type="domain" description="SD-repeat containing protein B" evidence="5">
    <location>
        <begin position="6495"/>
        <end position="6579"/>
    </location>
</feature>
<dbReference type="EMBL" id="LR586016">
    <property type="protein sequence ID" value="VIP02865.1"/>
    <property type="molecule type" value="Genomic_DNA"/>
</dbReference>
<feature type="domain" description="SD-repeat containing protein B" evidence="5">
    <location>
        <begin position="5624"/>
        <end position="5709"/>
    </location>
</feature>
<feature type="region of interest" description="Disordered" evidence="4">
    <location>
        <begin position="3080"/>
        <end position="3115"/>
    </location>
</feature>
<feature type="domain" description="SD-repeat containing protein B" evidence="5">
    <location>
        <begin position="4788"/>
        <end position="4897"/>
    </location>
</feature>
<dbReference type="EMBL" id="LR593887">
    <property type="protein sequence ID" value="VTS02683.1"/>
    <property type="molecule type" value="Genomic_DNA"/>
</dbReference>
<dbReference type="PROSITE" id="PS00018">
    <property type="entry name" value="EF_HAND_1"/>
    <property type="match status" value="1"/>
</dbReference>
<keyword evidence="3" id="KW-0732">Signal</keyword>
<feature type="domain" description="SD-repeat containing protein B" evidence="5">
    <location>
        <begin position="5142"/>
        <end position="5236"/>
    </location>
</feature>
<dbReference type="PANTHER" id="PTHR23303:SF15">
    <property type="entry name" value="COLOSSIN-A"/>
    <property type="match status" value="1"/>
</dbReference>
<feature type="domain" description="SD-repeat containing protein B" evidence="5">
    <location>
        <begin position="3879"/>
        <end position="3974"/>
    </location>
</feature>
<feature type="domain" description="SD-repeat containing protein B" evidence="5">
    <location>
        <begin position="5263"/>
        <end position="5376"/>
    </location>
</feature>
<evidence type="ECO:0000256" key="4">
    <source>
        <dbReference type="SAM" id="MobiDB-lite"/>
    </source>
</evidence>
<feature type="compositionally biased region" description="Polar residues" evidence="4">
    <location>
        <begin position="2629"/>
        <end position="2644"/>
    </location>
</feature>
<feature type="domain" description="SD-repeat containing protein B" evidence="5">
    <location>
        <begin position="6059"/>
        <end position="6135"/>
    </location>
</feature>
<evidence type="ECO:0000313" key="7">
    <source>
        <dbReference type="Proteomes" id="UP000464378"/>
    </source>
</evidence>
<dbReference type="InterPro" id="IPR028994">
    <property type="entry name" value="Integrin_alpha_N"/>
</dbReference>
<evidence type="ECO:0000259" key="5">
    <source>
        <dbReference type="Pfam" id="PF17210"/>
    </source>
</evidence>
<feature type="domain" description="SD-repeat containing protein B" evidence="5">
    <location>
        <begin position="5745"/>
        <end position="5816"/>
    </location>
</feature>
<feature type="region of interest" description="Disordered" evidence="4">
    <location>
        <begin position="2620"/>
        <end position="2644"/>
    </location>
</feature>
<feature type="domain" description="SD-repeat containing protein B" evidence="5">
    <location>
        <begin position="4354"/>
        <end position="4484"/>
    </location>
</feature>
<feature type="domain" description="SD-repeat containing protein B" evidence="5">
    <location>
        <begin position="4114"/>
        <end position="4198"/>
    </location>
</feature>
<organism evidence="6">
    <name type="scientific">Tuwongella immobilis</name>
    <dbReference type="NCBI Taxonomy" id="692036"/>
    <lineage>
        <taxon>Bacteria</taxon>
        <taxon>Pseudomonadati</taxon>
        <taxon>Planctomycetota</taxon>
        <taxon>Planctomycetia</taxon>
        <taxon>Gemmatales</taxon>
        <taxon>Gemmataceae</taxon>
        <taxon>Tuwongella</taxon>
    </lineage>
</organism>
<keyword evidence="7" id="KW-1185">Reference proteome</keyword>
<feature type="domain" description="SD-repeat containing protein B" evidence="5">
    <location>
        <begin position="3623"/>
        <end position="3751"/>
    </location>
</feature>